<dbReference type="STRING" id="909626.AQJ91_33990"/>
<dbReference type="OrthoDB" id="9792858at2"/>
<dbReference type="PANTHER" id="PTHR30466">
    <property type="entry name" value="FLAVIN REDUCTASE"/>
    <property type="match status" value="1"/>
</dbReference>
<evidence type="ECO:0000313" key="3">
    <source>
        <dbReference type="EMBL" id="KUO16780.1"/>
    </source>
</evidence>
<keyword evidence="4" id="KW-1185">Reference proteome</keyword>
<sequence length="180" mass="18052">MSAAFGTAGTELPVMVDPAELRTVARRLPTGVTVVTAGRGAAVHGMTVNSFTTVSLAPALVSFSVRAGARVLGLVGDGGGFVVSLLSAEQAGLARRFADPDRLTGAAGFADVDLLDEATAGGVALAGAVGYFVCETERFVRAGDHVVVLGSVLRCATLRDTPPLLFEGGGFHALGAAVPG</sequence>
<reference evidence="3 4" key="1">
    <citation type="submission" date="2015-10" db="EMBL/GenBank/DDBJ databases">
        <title>Draft genome sequence of Streptomyces sp. RV15, isolated from a marine sponge.</title>
        <authorList>
            <person name="Ruckert C."/>
            <person name="Abdelmohsen U.R."/>
            <person name="Winkler A."/>
            <person name="Hentschel U."/>
            <person name="Kalinowski J."/>
            <person name="Kampfer P."/>
            <person name="Glaeser S."/>
        </authorList>
    </citation>
    <scope>NUCLEOTIDE SEQUENCE [LARGE SCALE GENOMIC DNA]</scope>
    <source>
        <strain evidence="3 4">RV15</strain>
    </source>
</reference>
<dbReference type="Gene3D" id="2.30.110.10">
    <property type="entry name" value="Electron Transport, Fmn-binding Protein, Chain A"/>
    <property type="match status" value="1"/>
</dbReference>
<dbReference type="SUPFAM" id="SSF50475">
    <property type="entry name" value="FMN-binding split barrel"/>
    <property type="match status" value="1"/>
</dbReference>
<evidence type="ECO:0000259" key="2">
    <source>
        <dbReference type="SMART" id="SM00903"/>
    </source>
</evidence>
<comment type="caution">
    <text evidence="3">The sequence shown here is derived from an EMBL/GenBank/DDBJ whole genome shotgun (WGS) entry which is preliminary data.</text>
</comment>
<dbReference type="EMBL" id="LMXB01000083">
    <property type="protein sequence ID" value="KUO16780.1"/>
    <property type="molecule type" value="Genomic_DNA"/>
</dbReference>
<protein>
    <recommendedName>
        <fullName evidence="2">Flavin reductase like domain-containing protein</fullName>
    </recommendedName>
</protein>
<evidence type="ECO:0000313" key="4">
    <source>
        <dbReference type="Proteomes" id="UP000053260"/>
    </source>
</evidence>
<gene>
    <name evidence="3" type="ORF">AQJ91_33990</name>
</gene>
<dbReference type="InterPro" id="IPR012349">
    <property type="entry name" value="Split_barrel_FMN-bd"/>
</dbReference>
<dbReference type="AlphaFoldDB" id="A0A101UTW0"/>
<dbReference type="InterPro" id="IPR002563">
    <property type="entry name" value="Flavin_Rdtase-like_dom"/>
</dbReference>
<evidence type="ECO:0000256" key="1">
    <source>
        <dbReference type="ARBA" id="ARBA00023002"/>
    </source>
</evidence>
<keyword evidence="1" id="KW-0560">Oxidoreductase</keyword>
<dbReference type="GO" id="GO:0042602">
    <property type="term" value="F:riboflavin reductase (NADPH) activity"/>
    <property type="evidence" value="ECO:0007669"/>
    <property type="project" value="TreeGrafter"/>
</dbReference>
<dbReference type="PANTHER" id="PTHR30466:SF1">
    <property type="entry name" value="FMN REDUCTASE (NADH) RUTF"/>
    <property type="match status" value="1"/>
</dbReference>
<dbReference type="GO" id="GO:0010181">
    <property type="term" value="F:FMN binding"/>
    <property type="evidence" value="ECO:0007669"/>
    <property type="project" value="InterPro"/>
</dbReference>
<name>A0A101UTW0_9ACTN</name>
<dbReference type="RefSeq" id="WP_079085413.1">
    <property type="nucleotide sequence ID" value="NZ_KQ949102.1"/>
</dbReference>
<organism evidence="3 4">
    <name type="scientific">Streptomyces dysideae</name>
    <dbReference type="NCBI Taxonomy" id="909626"/>
    <lineage>
        <taxon>Bacteria</taxon>
        <taxon>Bacillati</taxon>
        <taxon>Actinomycetota</taxon>
        <taxon>Actinomycetes</taxon>
        <taxon>Kitasatosporales</taxon>
        <taxon>Streptomycetaceae</taxon>
        <taxon>Streptomyces</taxon>
    </lineage>
</organism>
<dbReference type="SMART" id="SM00903">
    <property type="entry name" value="Flavin_Reduct"/>
    <property type="match status" value="1"/>
</dbReference>
<dbReference type="Pfam" id="PF01613">
    <property type="entry name" value="Flavin_Reduct"/>
    <property type="match status" value="1"/>
</dbReference>
<dbReference type="Proteomes" id="UP000053260">
    <property type="component" value="Unassembled WGS sequence"/>
</dbReference>
<proteinExistence type="predicted"/>
<feature type="domain" description="Flavin reductase like" evidence="2">
    <location>
        <begin position="25"/>
        <end position="173"/>
    </location>
</feature>
<dbReference type="InterPro" id="IPR050268">
    <property type="entry name" value="NADH-dep_flavin_reductase"/>
</dbReference>
<accession>A0A101UTW0</accession>